<dbReference type="GO" id="GO:0006285">
    <property type="term" value="P:base-excision repair, AP site formation"/>
    <property type="evidence" value="ECO:0007669"/>
    <property type="project" value="InterPro"/>
</dbReference>
<dbReference type="RefSeq" id="WP_016458193.1">
    <property type="nucleotide sequence ID" value="NZ_KE150447.1"/>
</dbReference>
<comment type="caution">
    <text evidence="6">The sequence shown here is derived from an EMBL/GenBank/DDBJ whole genome shotgun (WGS) entry which is preliminary data.</text>
</comment>
<evidence type="ECO:0000256" key="3">
    <source>
        <dbReference type="ARBA" id="ARBA00023204"/>
    </source>
</evidence>
<dbReference type="HOGENOM" id="CLU_042829_3_0_11"/>
<dbReference type="Pfam" id="PF03167">
    <property type="entry name" value="UDG"/>
    <property type="match status" value="1"/>
</dbReference>
<feature type="domain" description="Uracil-DNA glycosylase-like" evidence="5">
    <location>
        <begin position="41"/>
        <end position="203"/>
    </location>
</feature>
<evidence type="ECO:0000256" key="1">
    <source>
        <dbReference type="ARBA" id="ARBA00022763"/>
    </source>
</evidence>
<dbReference type="EMBL" id="ATBY01000014">
    <property type="protein sequence ID" value="EPD69222.1"/>
    <property type="molecule type" value="Genomic_DNA"/>
</dbReference>
<protein>
    <recommendedName>
        <fullName evidence="5">Uracil-DNA glycosylase-like domain-containing protein</fullName>
    </recommendedName>
</protein>
<evidence type="ECO:0000259" key="5">
    <source>
        <dbReference type="Pfam" id="PF03167"/>
    </source>
</evidence>
<accession>S2ZGV6</accession>
<dbReference type="eggNOG" id="COG3663">
    <property type="taxonomic scope" value="Bacteria"/>
</dbReference>
<sequence length="221" mass="24422">MRFQKRRPSPLAGEKPTRDILPRFQGEPVDDLLPVPGECERLSLLIVGVNPSPWTAAVNAPFAHPGNRFWPSLYRGGVIPNEVDCSCGLKDEDFHMLEERRIGITNFVSGVATSKASELTAEQLRGGAQGVLRLVEKLQPEKVAIVGITAHRQAFRKPKAKLGRQEGEFIPEGWPATVELWVVPQPSGLNAHETIDSLAEKWQDVVQRGEAKRTTQRPPGV</sequence>
<dbReference type="GO" id="GO:0004844">
    <property type="term" value="F:uracil DNA N-glycosylase activity"/>
    <property type="evidence" value="ECO:0007669"/>
    <property type="project" value="TreeGrafter"/>
</dbReference>
<dbReference type="Proteomes" id="UP000014408">
    <property type="component" value="Unassembled WGS sequence"/>
</dbReference>
<reference evidence="6 7" key="1">
    <citation type="submission" date="2013-05" db="EMBL/GenBank/DDBJ databases">
        <title>The Genome Sequence of Corynebacterium pyruviciproducens 1773O (ATCC BAA-1742).</title>
        <authorList>
            <consortium name="The Broad Institute Genomics Platform"/>
            <person name="Earl A."/>
            <person name="Ward D."/>
            <person name="Feldgarden M."/>
            <person name="Gevers D."/>
            <person name="Tong J."/>
            <person name="Walker B."/>
            <person name="Young S."/>
            <person name="Zeng Q."/>
            <person name="Gargeya S."/>
            <person name="Fitzgerald M."/>
            <person name="Haas B."/>
            <person name="Abouelleil A."/>
            <person name="Allen A.W."/>
            <person name="Alvarado L."/>
            <person name="Arachchi H.M."/>
            <person name="Berlin A.M."/>
            <person name="Chapman S.B."/>
            <person name="Gainer-Dewar J."/>
            <person name="Goldberg J."/>
            <person name="Griggs A."/>
            <person name="Gujja S."/>
            <person name="Hansen M."/>
            <person name="Howarth C."/>
            <person name="Imamovic A."/>
            <person name="Ireland A."/>
            <person name="Larimer J."/>
            <person name="McCowan C."/>
            <person name="Murphy C."/>
            <person name="Pearson M."/>
            <person name="Poon T.W."/>
            <person name="Priest M."/>
            <person name="Roberts A."/>
            <person name="Saif S."/>
            <person name="Shea T."/>
            <person name="Sisk P."/>
            <person name="Sykes S."/>
            <person name="Wortman J."/>
            <person name="Nusbaum C."/>
            <person name="Birren B."/>
        </authorList>
    </citation>
    <scope>NUCLEOTIDE SEQUENCE [LARGE SCALE GENOMIC DNA]</scope>
    <source>
        <strain evidence="6 7">ATCC BAA-1742</strain>
    </source>
</reference>
<feature type="region of interest" description="Disordered" evidence="4">
    <location>
        <begin position="1"/>
        <end position="20"/>
    </location>
</feature>
<evidence type="ECO:0000256" key="2">
    <source>
        <dbReference type="ARBA" id="ARBA00022801"/>
    </source>
</evidence>
<dbReference type="PATRIC" id="fig|1125779.3.peg.1411"/>
<dbReference type="STRING" id="1125779.HMPREF1219_01447"/>
<dbReference type="PANTHER" id="PTHR12159:SF9">
    <property type="entry name" value="G_T MISMATCH-SPECIFIC THYMINE DNA GLYCOSYLASE"/>
    <property type="match status" value="1"/>
</dbReference>
<keyword evidence="7" id="KW-1185">Reference proteome</keyword>
<evidence type="ECO:0000313" key="7">
    <source>
        <dbReference type="Proteomes" id="UP000014408"/>
    </source>
</evidence>
<dbReference type="GO" id="GO:0008263">
    <property type="term" value="F:pyrimidine-specific mismatch base pair DNA N-glycosylase activity"/>
    <property type="evidence" value="ECO:0007669"/>
    <property type="project" value="TreeGrafter"/>
</dbReference>
<dbReference type="AlphaFoldDB" id="S2ZGV6"/>
<dbReference type="InterPro" id="IPR036895">
    <property type="entry name" value="Uracil-DNA_glycosylase-like_sf"/>
</dbReference>
<dbReference type="Gene3D" id="3.40.470.10">
    <property type="entry name" value="Uracil-DNA glycosylase-like domain"/>
    <property type="match status" value="1"/>
</dbReference>
<evidence type="ECO:0000313" key="6">
    <source>
        <dbReference type="EMBL" id="EPD69222.1"/>
    </source>
</evidence>
<keyword evidence="1" id="KW-0227">DNA damage</keyword>
<organism evidence="6 7">
    <name type="scientific">Corynebacterium pyruviciproducens ATCC BAA-1742</name>
    <dbReference type="NCBI Taxonomy" id="1125779"/>
    <lineage>
        <taxon>Bacteria</taxon>
        <taxon>Bacillati</taxon>
        <taxon>Actinomycetota</taxon>
        <taxon>Actinomycetes</taxon>
        <taxon>Mycobacteriales</taxon>
        <taxon>Corynebacteriaceae</taxon>
        <taxon>Corynebacterium</taxon>
    </lineage>
</organism>
<dbReference type="CDD" id="cd10028">
    <property type="entry name" value="UDG-F2_TDG_MUG"/>
    <property type="match status" value="1"/>
</dbReference>
<dbReference type="InterPro" id="IPR015637">
    <property type="entry name" value="MUG/TDG"/>
</dbReference>
<gene>
    <name evidence="6" type="ORF">HMPREF1219_01447</name>
</gene>
<dbReference type="InterPro" id="IPR005122">
    <property type="entry name" value="Uracil-DNA_glycosylase-like"/>
</dbReference>
<name>S2ZGV6_9CORY</name>
<keyword evidence="3" id="KW-0234">DNA repair</keyword>
<dbReference type="SUPFAM" id="SSF52141">
    <property type="entry name" value="Uracil-DNA glycosylase-like"/>
    <property type="match status" value="1"/>
</dbReference>
<keyword evidence="2" id="KW-0378">Hydrolase</keyword>
<proteinExistence type="predicted"/>
<evidence type="ECO:0000256" key="4">
    <source>
        <dbReference type="SAM" id="MobiDB-lite"/>
    </source>
</evidence>
<dbReference type="PANTHER" id="PTHR12159">
    <property type="entry name" value="G/T AND G/U MISMATCH-SPECIFIC DNA GLYCOSYLASE"/>
    <property type="match status" value="1"/>
</dbReference>